<sequence>MVLFLLAIAYMLVGNYFYNYALNAKREKEFWEDNPYLVETVSASGDGLATNEEKNANFVSKYKPNTVTKLRAGYDLEETSAIKQVAKSKT</sequence>
<organism evidence="1 2">
    <name type="scientific">Bacillus cereus</name>
    <dbReference type="NCBI Taxonomy" id="1396"/>
    <lineage>
        <taxon>Bacteria</taxon>
        <taxon>Bacillati</taxon>
        <taxon>Bacillota</taxon>
        <taxon>Bacilli</taxon>
        <taxon>Bacillales</taxon>
        <taxon>Bacillaceae</taxon>
        <taxon>Bacillus</taxon>
        <taxon>Bacillus cereus group</taxon>
    </lineage>
</organism>
<evidence type="ECO:0000313" key="2">
    <source>
        <dbReference type="Proteomes" id="UP000220635"/>
    </source>
</evidence>
<protein>
    <submittedName>
        <fullName evidence="1">Uncharacterized protein</fullName>
    </submittedName>
</protein>
<dbReference type="Proteomes" id="UP000220635">
    <property type="component" value="Unassembled WGS sequence"/>
</dbReference>
<dbReference type="AlphaFoldDB" id="A0A2A8PNL3"/>
<evidence type="ECO:0000313" key="1">
    <source>
        <dbReference type="EMBL" id="PEV94417.1"/>
    </source>
</evidence>
<proteinExistence type="predicted"/>
<comment type="caution">
    <text evidence="1">The sequence shown here is derived from an EMBL/GenBank/DDBJ whole genome shotgun (WGS) entry which is preliminary data.</text>
</comment>
<name>A0A2A8PNL3_BACCE</name>
<accession>A0A2A8PNL3</accession>
<dbReference type="EMBL" id="NTWE01000111">
    <property type="protein sequence ID" value="PEV94417.1"/>
    <property type="molecule type" value="Genomic_DNA"/>
</dbReference>
<gene>
    <name evidence="1" type="ORF">CN425_27455</name>
</gene>
<reference evidence="1 2" key="1">
    <citation type="submission" date="2017-09" db="EMBL/GenBank/DDBJ databases">
        <title>Large-scale bioinformatics analysis of Bacillus genomes uncovers conserved roles of natural products in bacterial physiology.</title>
        <authorList>
            <consortium name="Agbiome Team Llc"/>
            <person name="Bleich R.M."/>
            <person name="Grubbs K.J."/>
            <person name="Santa Maria K.C."/>
            <person name="Allen S.E."/>
            <person name="Farag S."/>
            <person name="Shank E.A."/>
            <person name="Bowers A."/>
        </authorList>
    </citation>
    <scope>NUCLEOTIDE SEQUENCE [LARGE SCALE GENOMIC DNA]</scope>
    <source>
        <strain evidence="1 2">AFS010695</strain>
    </source>
</reference>
<dbReference type="OrthoDB" id="9776685at2"/>